<reference evidence="1" key="2">
    <citation type="submission" date="2006-01" db="EMBL/GenBank/DDBJ databases">
        <authorList>
            <person name="Genoscope"/>
        </authorList>
    </citation>
    <scope>NUCLEOTIDE SEQUENCE</scope>
</reference>
<dbReference type="Proteomes" id="UP000221734">
    <property type="component" value="Chromosome Kuenenia_stuttgartiensis_MBR1"/>
</dbReference>
<evidence type="ECO:0000313" key="3">
    <source>
        <dbReference type="EMBL" id="SOH06519.1"/>
    </source>
</evidence>
<dbReference type="PIRSF" id="PIRSF015268">
    <property type="entry name" value="Virulence_RhuM"/>
    <property type="match status" value="1"/>
</dbReference>
<protein>
    <recommendedName>
        <fullName evidence="6">Cell filamentation protein Fic</fullName>
    </recommendedName>
</protein>
<evidence type="ECO:0000313" key="5">
    <source>
        <dbReference type="Proteomes" id="UP000501926"/>
    </source>
</evidence>
<reference evidence="2 5" key="5">
    <citation type="submission" date="2020-02" db="EMBL/GenBank/DDBJ databases">
        <title>Newly sequenced genome of strain CSTR1 showed variability in Candidatus Kuenenia stuttgartiensis genomes.</title>
        <authorList>
            <person name="Ding C."/>
            <person name="Adrian L."/>
        </authorList>
    </citation>
    <scope>NUCLEOTIDE SEQUENCE [LARGE SCALE GENOMIC DNA]</scope>
    <source>
        <strain evidence="2 5">CSTR1</strain>
    </source>
</reference>
<dbReference type="PANTHER" id="PTHR35810:SF1">
    <property type="entry name" value="CYTOPLASMIC PROTEIN"/>
    <property type="match status" value="1"/>
</dbReference>
<dbReference type="RefSeq" id="WP_099326889.1">
    <property type="nucleotide sequence ID" value="NZ_CP049055.1"/>
</dbReference>
<dbReference type="KEGG" id="kst:KSMBR1_4047"/>
<reference evidence="3" key="4">
    <citation type="submission" date="2017-10" db="EMBL/GenBank/DDBJ databases">
        <authorList>
            <person name="Banno H."/>
            <person name="Chua N.-H."/>
        </authorList>
    </citation>
    <scope>NUCLEOTIDE SEQUENCE [LARGE SCALE GENOMIC DNA]</scope>
    <source>
        <strain evidence="3">Kuenenia_mbr1_ru-nijmegen</strain>
    </source>
</reference>
<dbReference type="EMBL" id="CT573071">
    <property type="protein sequence ID" value="CAJ74790.1"/>
    <property type="molecule type" value="Genomic_DNA"/>
</dbReference>
<reference evidence="4" key="3">
    <citation type="submission" date="2017-10" db="EMBL/GenBank/DDBJ databases">
        <authorList>
            <person name="Frank J."/>
        </authorList>
    </citation>
    <scope>NUCLEOTIDE SEQUENCE [LARGE SCALE GENOMIC DNA]</scope>
</reference>
<evidence type="ECO:0000313" key="2">
    <source>
        <dbReference type="EMBL" id="QII11908.1"/>
    </source>
</evidence>
<dbReference type="EMBL" id="LT934425">
    <property type="protein sequence ID" value="SOH06519.1"/>
    <property type="molecule type" value="Genomic_DNA"/>
</dbReference>
<organism evidence="1">
    <name type="scientific">Kuenenia stuttgartiensis</name>
    <dbReference type="NCBI Taxonomy" id="174633"/>
    <lineage>
        <taxon>Bacteria</taxon>
        <taxon>Pseudomonadati</taxon>
        <taxon>Planctomycetota</taxon>
        <taxon>Candidatus Brocadiia</taxon>
        <taxon>Candidatus Brocadiales</taxon>
        <taxon>Candidatus Brocadiaceae</taxon>
        <taxon>Candidatus Kuenenia</taxon>
    </lineage>
</organism>
<dbReference type="OrthoDB" id="9802752at2"/>
<keyword evidence="4" id="KW-1185">Reference proteome</keyword>
<dbReference type="InterPro" id="IPR011204">
    <property type="entry name" value="Virulence_RhuM-like"/>
</dbReference>
<proteinExistence type="predicted"/>
<dbReference type="PANTHER" id="PTHR35810">
    <property type="entry name" value="CYTOPLASMIC PROTEIN-RELATED"/>
    <property type="match status" value="1"/>
</dbReference>
<sequence length="342" mass="40181">MDNAQNKSQLIIYQTEDGQTKIQVKMEDETVWLTQDQMAELFAKGRSTITEHIHNVFNEGELDEKSVCREFRRTGTDGKEYVVKHYNLDVIISVGYRVKSRRGTQFRIWATQRLKEYIIKGFALDDERLKQGGEKARYFQELLQRIRDIRSSERNFYQKVTDIYATSIDYRKDDKLTAEFFATVQNKMHYAVHGHTAAEIIDRRADSTKPLMGLTNFKGNYITAQDIKIAKNYLNEDELKRLNLIVSLYLDFAELQATNGRLMKMNDWIEKLDQFLKLSEHELLTHAGKVSAEQAIEKAESEFKKYKKDRDKDYISDFDRATKAIEQKATKRIQKKKRREDG</sequence>
<evidence type="ECO:0008006" key="6">
    <source>
        <dbReference type="Google" id="ProtNLM"/>
    </source>
</evidence>
<reference evidence="1" key="1">
    <citation type="journal article" date="2006" name="Nature">
        <title>Deciphering the evolution and metabolism of an anammox bacterium from a community genome.</title>
        <authorList>
            <person name="Strous M."/>
            <person name="Pelletier E."/>
            <person name="Mangenot S."/>
            <person name="Rattei T."/>
            <person name="Lehner A."/>
            <person name="Taylor M.W."/>
            <person name="Horn M."/>
            <person name="Daims H."/>
            <person name="Bartol-Mavel D."/>
            <person name="Wincker P."/>
            <person name="Barbe V."/>
            <person name="Fonknechten N."/>
            <person name="Vallenet D."/>
            <person name="Segurens B."/>
            <person name="Schenowitz-Truong C."/>
            <person name="Medigue C."/>
            <person name="Collingro A."/>
            <person name="Snel B."/>
            <person name="Dutilh B.E."/>
            <person name="OpDenCamp H.J.M."/>
            <person name="vanDerDrift C."/>
            <person name="Cirpus I."/>
            <person name="vanDePas-Schoonen K.T."/>
            <person name="Harhangi H.R."/>
            <person name="vanNiftrik L."/>
            <person name="Schmid M."/>
            <person name="Keltjens J."/>
            <person name="vanDeVossenberg J."/>
            <person name="Kartal B."/>
            <person name="Meier H."/>
            <person name="Frishman D."/>
            <person name="Huynen M.A."/>
            <person name="Mewes H."/>
            <person name="Weissenbach J."/>
            <person name="Jetten M.S.M."/>
            <person name="Wagner M."/>
            <person name="LePaslier D."/>
        </authorList>
    </citation>
    <scope>NUCLEOTIDE SEQUENCE</scope>
</reference>
<evidence type="ECO:0000313" key="1">
    <source>
        <dbReference type="EMBL" id="CAJ74790.1"/>
    </source>
</evidence>
<gene>
    <name evidence="2" type="ORF">KsCSTR_25290</name>
    <name evidence="3" type="ORF">KSMBR1_4047</name>
    <name evidence="1" type="ORF">kuste4027</name>
</gene>
<evidence type="ECO:0000313" key="4">
    <source>
        <dbReference type="Proteomes" id="UP000221734"/>
    </source>
</evidence>
<dbReference type="AlphaFoldDB" id="Q1Q458"/>
<dbReference type="EMBL" id="CP049055">
    <property type="protein sequence ID" value="QII11908.1"/>
    <property type="molecule type" value="Genomic_DNA"/>
</dbReference>
<dbReference type="Pfam" id="PF13310">
    <property type="entry name" value="Virulence_RhuM"/>
    <property type="match status" value="1"/>
</dbReference>
<accession>Q1Q458</accession>
<dbReference type="Proteomes" id="UP000501926">
    <property type="component" value="Chromosome"/>
</dbReference>
<name>Q1Q458_KUEST</name>